<organism evidence="10 11">
    <name type="scientific">Aquimarina muelleri</name>
    <dbReference type="NCBI Taxonomy" id="279356"/>
    <lineage>
        <taxon>Bacteria</taxon>
        <taxon>Pseudomonadati</taxon>
        <taxon>Bacteroidota</taxon>
        <taxon>Flavobacteriia</taxon>
        <taxon>Flavobacteriales</taxon>
        <taxon>Flavobacteriaceae</taxon>
        <taxon>Aquimarina</taxon>
    </lineage>
</organism>
<accession>A0A918JSV0</accession>
<dbReference type="Gene3D" id="4.10.320.10">
    <property type="entry name" value="E3-binding domain"/>
    <property type="match status" value="1"/>
</dbReference>
<dbReference type="EMBL" id="BMWS01000004">
    <property type="protein sequence ID" value="GGX08969.1"/>
    <property type="molecule type" value="Genomic_DNA"/>
</dbReference>
<dbReference type="PANTHER" id="PTHR43178">
    <property type="entry name" value="DIHYDROLIPOAMIDE ACETYLTRANSFERASE COMPONENT OF PYRUVATE DEHYDROGENASE COMPLEX"/>
    <property type="match status" value="1"/>
</dbReference>
<proteinExistence type="inferred from homology"/>
<sequence>MAKFELKLPKMGESVAEATITTWLKEVGDTIELDDAVVEIATDKVDSEVPSEVEGVLIEKLFEVDDVVQVGQVIAVIETEGEGSAEVATQETTSKVEETPKEAVAIETAIVKTTEEVTAGKVDFSESSKFYSPLVKNIAATEGVSLQELEAISGTGKDGRVTKNDILQFVEDRKNGKVVSPSVGKTEPQSVSVAKKSEVTKATPIAASGEDEIIEMTRMGKLIAHHMVESVQTSAHVQSFIEADVTNIWNWRKKVKDGFMKREGENLTFTPIFMEAVAKALKDFPMMNISVSGDTIIKKKNINLGMAAALPDGNLIVPVIKNADQLNLVGMTKAVNDLANRARTKALKPDDTQGGTYTVTNVGTFGSIMGTPIINQPQVGILALGAIRKVPAVIETPEGDFIGIRYKMFLSHSYDHRVVNGALGGQFVQRVKDYLETWDANREF</sequence>
<evidence type="ECO:0000256" key="6">
    <source>
        <dbReference type="ARBA" id="ARBA00023315"/>
    </source>
</evidence>
<dbReference type="GO" id="GO:0005737">
    <property type="term" value="C:cytoplasm"/>
    <property type="evidence" value="ECO:0007669"/>
    <property type="project" value="TreeGrafter"/>
</dbReference>
<evidence type="ECO:0000256" key="4">
    <source>
        <dbReference type="ARBA" id="ARBA00022679"/>
    </source>
</evidence>
<feature type="domain" description="Peripheral subunit-binding (PSBD)" evidence="9">
    <location>
        <begin position="130"/>
        <end position="170"/>
    </location>
</feature>
<evidence type="ECO:0000256" key="2">
    <source>
        <dbReference type="ARBA" id="ARBA00007317"/>
    </source>
</evidence>
<evidence type="ECO:0000259" key="9">
    <source>
        <dbReference type="PROSITE" id="PS51826"/>
    </source>
</evidence>
<dbReference type="InterPro" id="IPR050743">
    <property type="entry name" value="2-oxoacid_DH_E2_comp"/>
</dbReference>
<evidence type="ECO:0000259" key="8">
    <source>
        <dbReference type="PROSITE" id="PS50968"/>
    </source>
</evidence>
<dbReference type="Proteomes" id="UP000601108">
    <property type="component" value="Unassembled WGS sequence"/>
</dbReference>
<dbReference type="PROSITE" id="PS00189">
    <property type="entry name" value="LIPOYL"/>
    <property type="match status" value="1"/>
</dbReference>
<keyword evidence="5 7" id="KW-0450">Lipoyl</keyword>
<reference evidence="10 11" key="1">
    <citation type="journal article" date="2014" name="Int. J. Syst. Evol. Microbiol.">
        <title>Complete genome sequence of Corynebacterium casei LMG S-19264T (=DSM 44701T), isolated from a smear-ripened cheese.</title>
        <authorList>
            <consortium name="US DOE Joint Genome Institute (JGI-PGF)"/>
            <person name="Walter F."/>
            <person name="Albersmeier A."/>
            <person name="Kalinowski J."/>
            <person name="Ruckert C."/>
        </authorList>
    </citation>
    <scope>NUCLEOTIDE SEQUENCE [LARGE SCALE GENOMIC DNA]</scope>
    <source>
        <strain evidence="10 11">KCTC 12285</strain>
    </source>
</reference>
<evidence type="ECO:0000256" key="1">
    <source>
        <dbReference type="ARBA" id="ARBA00001938"/>
    </source>
</evidence>
<dbReference type="PROSITE" id="PS51826">
    <property type="entry name" value="PSBD"/>
    <property type="match status" value="1"/>
</dbReference>
<dbReference type="Gene3D" id="2.40.50.100">
    <property type="match status" value="1"/>
</dbReference>
<dbReference type="Pfam" id="PF02817">
    <property type="entry name" value="E3_binding"/>
    <property type="match status" value="1"/>
</dbReference>
<dbReference type="InterPro" id="IPR001078">
    <property type="entry name" value="2-oxoacid_DH_actylTfrase"/>
</dbReference>
<dbReference type="SUPFAM" id="SSF51230">
    <property type="entry name" value="Single hybrid motif"/>
    <property type="match status" value="1"/>
</dbReference>
<feature type="domain" description="Lipoyl-binding" evidence="8">
    <location>
        <begin position="3"/>
        <end position="78"/>
    </location>
</feature>
<comment type="subunit">
    <text evidence="3">Forms a 24-polypeptide structural core with octahedral symmetry.</text>
</comment>
<dbReference type="PANTHER" id="PTHR43178:SF5">
    <property type="entry name" value="LIPOAMIDE ACYLTRANSFERASE COMPONENT OF BRANCHED-CHAIN ALPHA-KETO ACID DEHYDROGENASE COMPLEX, MITOCHONDRIAL"/>
    <property type="match status" value="1"/>
</dbReference>
<dbReference type="Pfam" id="PF00198">
    <property type="entry name" value="2-oxoacid_dh"/>
    <property type="match status" value="1"/>
</dbReference>
<keyword evidence="11" id="KW-1185">Reference proteome</keyword>
<dbReference type="InterPro" id="IPR023213">
    <property type="entry name" value="CAT-like_dom_sf"/>
</dbReference>
<keyword evidence="6 7" id="KW-0012">Acyltransferase</keyword>
<evidence type="ECO:0000313" key="10">
    <source>
        <dbReference type="EMBL" id="GGX08969.1"/>
    </source>
</evidence>
<name>A0A918JSV0_9FLAO</name>
<dbReference type="GO" id="GO:0031405">
    <property type="term" value="F:lipoic acid binding"/>
    <property type="evidence" value="ECO:0007669"/>
    <property type="project" value="TreeGrafter"/>
</dbReference>
<dbReference type="InterPro" id="IPR000089">
    <property type="entry name" value="Biotin_lipoyl"/>
</dbReference>
<evidence type="ECO:0000256" key="7">
    <source>
        <dbReference type="RuleBase" id="RU003423"/>
    </source>
</evidence>
<comment type="caution">
    <text evidence="10">The sequence shown here is derived from an EMBL/GenBank/DDBJ whole genome shotgun (WGS) entry which is preliminary data.</text>
</comment>
<dbReference type="InterPro" id="IPR011053">
    <property type="entry name" value="Single_hybrid_motif"/>
</dbReference>
<dbReference type="Gene3D" id="3.30.559.10">
    <property type="entry name" value="Chloramphenicol acetyltransferase-like domain"/>
    <property type="match status" value="1"/>
</dbReference>
<evidence type="ECO:0000256" key="3">
    <source>
        <dbReference type="ARBA" id="ARBA00011484"/>
    </source>
</evidence>
<gene>
    <name evidence="10" type="primary">bfmBB</name>
    <name evidence="10" type="ORF">GCM10007384_08460</name>
</gene>
<keyword evidence="10" id="KW-0670">Pyruvate</keyword>
<dbReference type="InterPro" id="IPR036625">
    <property type="entry name" value="E3-bd_dom_sf"/>
</dbReference>
<dbReference type="SUPFAM" id="SSF52777">
    <property type="entry name" value="CoA-dependent acyltransferases"/>
    <property type="match status" value="1"/>
</dbReference>
<dbReference type="EC" id="2.3.1.-" evidence="7"/>
<dbReference type="SUPFAM" id="SSF47005">
    <property type="entry name" value="Peripheral subunit-binding domain of 2-oxo acid dehydrogenase complex"/>
    <property type="match status" value="1"/>
</dbReference>
<dbReference type="RefSeq" id="WP_027411329.1">
    <property type="nucleotide sequence ID" value="NZ_BMWS01000004.1"/>
</dbReference>
<comment type="similarity">
    <text evidence="2 7">Belongs to the 2-oxoacid dehydrogenase family.</text>
</comment>
<evidence type="ECO:0000313" key="11">
    <source>
        <dbReference type="Proteomes" id="UP000601108"/>
    </source>
</evidence>
<dbReference type="Pfam" id="PF00364">
    <property type="entry name" value="Biotin_lipoyl"/>
    <property type="match status" value="1"/>
</dbReference>
<dbReference type="InterPro" id="IPR003016">
    <property type="entry name" value="2-oxoA_DH_lipoyl-BS"/>
</dbReference>
<keyword evidence="4 7" id="KW-0808">Transferase</keyword>
<dbReference type="PROSITE" id="PS50968">
    <property type="entry name" value="BIOTINYL_LIPOYL"/>
    <property type="match status" value="1"/>
</dbReference>
<comment type="cofactor">
    <cofactor evidence="1 7">
        <name>(R)-lipoate</name>
        <dbReference type="ChEBI" id="CHEBI:83088"/>
    </cofactor>
</comment>
<dbReference type="GO" id="GO:0016407">
    <property type="term" value="F:acetyltransferase activity"/>
    <property type="evidence" value="ECO:0007669"/>
    <property type="project" value="TreeGrafter"/>
</dbReference>
<dbReference type="InterPro" id="IPR004167">
    <property type="entry name" value="PSBD"/>
</dbReference>
<protein>
    <recommendedName>
        <fullName evidence="7">Dihydrolipoamide acetyltransferase component of pyruvate dehydrogenase complex</fullName>
        <ecNumber evidence="7">2.3.1.-</ecNumber>
    </recommendedName>
</protein>
<dbReference type="CDD" id="cd06849">
    <property type="entry name" value="lipoyl_domain"/>
    <property type="match status" value="1"/>
</dbReference>
<dbReference type="AlphaFoldDB" id="A0A918JSV0"/>
<evidence type="ECO:0000256" key="5">
    <source>
        <dbReference type="ARBA" id="ARBA00022823"/>
    </source>
</evidence>